<name>A0A8D8R7E5_9HEMI</name>
<dbReference type="AlphaFoldDB" id="A0A8D8R7E5"/>
<organism evidence="1">
    <name type="scientific">Cacopsylla melanoneura</name>
    <dbReference type="NCBI Taxonomy" id="428564"/>
    <lineage>
        <taxon>Eukaryota</taxon>
        <taxon>Metazoa</taxon>
        <taxon>Ecdysozoa</taxon>
        <taxon>Arthropoda</taxon>
        <taxon>Hexapoda</taxon>
        <taxon>Insecta</taxon>
        <taxon>Pterygota</taxon>
        <taxon>Neoptera</taxon>
        <taxon>Paraneoptera</taxon>
        <taxon>Hemiptera</taxon>
        <taxon>Sternorrhyncha</taxon>
        <taxon>Psylloidea</taxon>
        <taxon>Psyllidae</taxon>
        <taxon>Psyllinae</taxon>
        <taxon>Cacopsylla</taxon>
    </lineage>
</organism>
<proteinExistence type="predicted"/>
<dbReference type="EMBL" id="HBUF01138953">
    <property type="protein sequence ID" value="CAG6645864.1"/>
    <property type="molecule type" value="Transcribed_RNA"/>
</dbReference>
<sequence>MVTLDGRSNNGRLQTLNKCCRSCFFNTKKDPNSQELSSKYAYIVKIVNFYQNHIKLRRKHRRTDIDLNLFWNAFIFKGEILFISASLQTCLCNKCNLFVMKVLALIFKMKI</sequence>
<reference evidence="1" key="1">
    <citation type="submission" date="2021-05" db="EMBL/GenBank/DDBJ databases">
        <authorList>
            <person name="Alioto T."/>
            <person name="Alioto T."/>
            <person name="Gomez Garrido J."/>
        </authorList>
    </citation>
    <scope>NUCLEOTIDE SEQUENCE</scope>
</reference>
<protein>
    <submittedName>
        <fullName evidence="1">Uncharacterized protein</fullName>
    </submittedName>
</protein>
<accession>A0A8D8R7E5</accession>
<evidence type="ECO:0000313" key="1">
    <source>
        <dbReference type="EMBL" id="CAG6645864.1"/>
    </source>
</evidence>